<dbReference type="EMBL" id="MDBP01000030">
    <property type="protein sequence ID" value="PMP17142.1"/>
    <property type="molecule type" value="Genomic_DNA"/>
</dbReference>
<evidence type="ECO:0000313" key="4">
    <source>
        <dbReference type="Proteomes" id="UP000308018"/>
    </source>
</evidence>
<name>A0A2N7NME3_9VIBR</name>
<dbReference type="InterPro" id="IPR025935">
    <property type="entry name" value="AbiH"/>
</dbReference>
<reference evidence="1" key="3">
    <citation type="journal article" date="2018" name="Nature">
        <title>A major lineage of non-tailed dsDNA viruses as unrecognized killers of marine bacteria.</title>
        <authorList>
            <person name="Kauffman K.M."/>
            <person name="Hussain F.A."/>
            <person name="Yang J."/>
            <person name="Arevalo P."/>
            <person name="Brown J.M."/>
            <person name="Chang W.K."/>
            <person name="VanInsberghe D."/>
            <person name="Elsherbini J."/>
            <person name="Sharma R.S."/>
            <person name="Cutler M.B."/>
            <person name="Kelly L."/>
            <person name="Polz M.F."/>
        </authorList>
    </citation>
    <scope>NUCLEOTIDE SEQUENCE</scope>
    <source>
        <strain evidence="1">10N.222.48.A2</strain>
    </source>
</reference>
<dbReference type="Pfam" id="PF14253">
    <property type="entry name" value="AbiH"/>
    <property type="match status" value="1"/>
</dbReference>
<dbReference type="AlphaFoldDB" id="A0A2N7NME3"/>
<dbReference type="Proteomes" id="UP000308018">
    <property type="component" value="Unassembled WGS sequence"/>
</dbReference>
<evidence type="ECO:0000313" key="1">
    <source>
        <dbReference type="EMBL" id="PMP17142.1"/>
    </source>
</evidence>
<dbReference type="EMBL" id="SYVV01000016">
    <property type="protein sequence ID" value="TKG33779.1"/>
    <property type="molecule type" value="Genomic_DNA"/>
</dbReference>
<comment type="caution">
    <text evidence="1">The sequence shown here is derived from an EMBL/GenBank/DDBJ whole genome shotgun (WGS) entry which is preliminary data.</text>
</comment>
<reference evidence="1" key="2">
    <citation type="submission" date="2016-07" db="EMBL/GenBank/DDBJ databases">
        <authorList>
            <person name="Wan K."/>
            <person name="Booth B."/>
            <person name="Spirohn K."/>
            <person name="Hao T."/>
            <person name="Hu Y."/>
            <person name="Calderwood M."/>
            <person name="Hill D."/>
            <person name="Mohr S."/>
            <person name="Vidal M."/>
            <person name="Celniker S."/>
            <person name="Perrimon N."/>
        </authorList>
    </citation>
    <scope>NUCLEOTIDE SEQUENCE</scope>
    <source>
        <strain evidence="1">10N.222.48.A2</strain>
    </source>
</reference>
<evidence type="ECO:0000313" key="2">
    <source>
        <dbReference type="EMBL" id="TKG33779.1"/>
    </source>
</evidence>
<reference evidence="3" key="1">
    <citation type="submission" date="2016-07" db="EMBL/GenBank/DDBJ databases">
        <title>Nontailed viruses are major unrecognized killers of bacteria in the ocean.</title>
        <authorList>
            <person name="Kauffman K."/>
            <person name="Hussain F."/>
            <person name="Yang J."/>
            <person name="Arevalo P."/>
            <person name="Brown J."/>
            <person name="Cutler M."/>
            <person name="Kelly L."/>
            <person name="Polz M.F."/>
        </authorList>
    </citation>
    <scope>NUCLEOTIDE SEQUENCE [LARGE SCALE GENOMIC DNA]</scope>
    <source>
        <strain evidence="3">10N.222.48.A2</strain>
    </source>
</reference>
<evidence type="ECO:0008006" key="5">
    <source>
        <dbReference type="Google" id="ProtNLM"/>
    </source>
</evidence>
<organism evidence="1 3">
    <name type="scientific">Vibrio tasmaniensis</name>
    <dbReference type="NCBI Taxonomy" id="212663"/>
    <lineage>
        <taxon>Bacteria</taxon>
        <taxon>Pseudomonadati</taxon>
        <taxon>Pseudomonadota</taxon>
        <taxon>Gammaproteobacteria</taxon>
        <taxon>Vibrionales</taxon>
        <taxon>Vibrionaceae</taxon>
        <taxon>Vibrio</taxon>
    </lineage>
</organism>
<sequence length="287" mass="33121">MTTLYIIGNGFDLWHDLPTSYSQFYEFAQSTLDELENYYSFDLHDHEPWHDFENALGAFCWEDFFDFHNEVDIQAEDFRPSFVYGLEDELTEQTDIHVSTVKETFIGWVNQIDVTRASEKITFPENAHFITFNYTSTLQLIYGIEDESVFHIHGRAETNDDLIFGHGENIVEIPEVDEDGESTRSMFSDAESAARYPLHALKKPVDDVLEQNSSYFEELGDVTEVVIIGHSLNAIDLPYFRRIANGTEGARWKVCCYTDEERTEHAQALIGCGISQDQIEICKYDEL</sequence>
<reference evidence="2 4" key="4">
    <citation type="submission" date="2019-04" db="EMBL/GenBank/DDBJ databases">
        <title>A reverse ecology approach based on a biological definition of microbial populations.</title>
        <authorList>
            <person name="Arevalo P."/>
            <person name="Vaninsberghe D."/>
            <person name="Elsherbini J."/>
            <person name="Gore J."/>
            <person name="Polz M."/>
        </authorList>
    </citation>
    <scope>NUCLEOTIDE SEQUENCE [LARGE SCALE GENOMIC DNA]</scope>
    <source>
        <strain evidence="2 4">10N.222.45.A8</strain>
    </source>
</reference>
<gene>
    <name evidence="1" type="ORF">BCS92_05450</name>
    <name evidence="2" type="ORF">FC057_10445</name>
</gene>
<proteinExistence type="predicted"/>
<protein>
    <recommendedName>
        <fullName evidence="5">Bacteriophage abortive infection AbiH</fullName>
    </recommendedName>
</protein>
<accession>A0A2N7NME3</accession>
<evidence type="ECO:0000313" key="3">
    <source>
        <dbReference type="Proteomes" id="UP000235579"/>
    </source>
</evidence>
<dbReference type="Proteomes" id="UP000235579">
    <property type="component" value="Unassembled WGS sequence"/>
</dbReference>